<proteinExistence type="predicted"/>
<protein>
    <submittedName>
        <fullName evidence="3">Uncharacterized protein</fullName>
    </submittedName>
</protein>
<evidence type="ECO:0000313" key="4">
    <source>
        <dbReference type="Proteomes" id="UP001061958"/>
    </source>
</evidence>
<keyword evidence="2" id="KW-0472">Membrane</keyword>
<dbReference type="EMBL" id="BQMJ01000002">
    <property type="protein sequence ID" value="GJQ08488.1"/>
    <property type="molecule type" value="Genomic_DNA"/>
</dbReference>
<evidence type="ECO:0000256" key="2">
    <source>
        <dbReference type="SAM" id="Phobius"/>
    </source>
</evidence>
<name>A0A9C7PQ30_9RHOD</name>
<reference evidence="3" key="2">
    <citation type="submission" date="2022-01" db="EMBL/GenBank/DDBJ databases">
        <authorList>
            <person name="Hirooka S."/>
            <person name="Miyagishima S.Y."/>
        </authorList>
    </citation>
    <scope>NUCLEOTIDE SEQUENCE</scope>
    <source>
        <strain evidence="3">NBRC 102759</strain>
    </source>
</reference>
<dbReference type="Proteomes" id="UP001061958">
    <property type="component" value="Unassembled WGS sequence"/>
</dbReference>
<evidence type="ECO:0000256" key="1">
    <source>
        <dbReference type="SAM" id="Coils"/>
    </source>
</evidence>
<dbReference type="OrthoDB" id="10340328at2759"/>
<sequence>MEGEDLDNFFDSLESLERPEEVSGRDLLASSVFCSSEGKFPEGNFAELESQRYADEAYFWSPEEALHGAFSYISGSDRTPERDNELLVDHNNISLSTPEKDLATETACIKESLSWSSAGSSTNLDVESQPCKNSQSKQSYCTCDHEQKLLPLIERLQFQLEMLKSENQGLRKHMGRISQENEILRLQLQRLRESKTFVSETPKACSKRPRPDEGVAVDNDTVSANYKSERRKRRVKSKTLFCFSIILGFLLLPYFFRRESYLDKDYGGIAWKNGSKPVTAIAKYIPYMEERNSSELIGTFQTKQVVRDESRSNSLFPAVRKSFDPSNQQWIRRAVDAAMHLADSYPEDVHNLLVHQKAEDFLRSYASWITYRKGSPTMLVITRDLVSVLPANMIENSSCPDPYSGNCDYTVSLLMPVRSFNESLSDCIYTSLECHLTHGKSNKTLCKC</sequence>
<organism evidence="3 4">
    <name type="scientific">Galdieria partita</name>
    <dbReference type="NCBI Taxonomy" id="83374"/>
    <lineage>
        <taxon>Eukaryota</taxon>
        <taxon>Rhodophyta</taxon>
        <taxon>Bangiophyceae</taxon>
        <taxon>Galdieriales</taxon>
        <taxon>Galdieriaceae</taxon>
        <taxon>Galdieria</taxon>
    </lineage>
</organism>
<gene>
    <name evidence="3" type="ORF">GpartN1_g279.t1</name>
</gene>
<keyword evidence="1" id="KW-0175">Coiled coil</keyword>
<reference evidence="3" key="1">
    <citation type="journal article" date="2022" name="Proc. Natl. Acad. Sci. U.S.A.">
        <title>Life cycle and functional genomics of the unicellular red alga Galdieria for elucidating algal and plant evolution and industrial use.</title>
        <authorList>
            <person name="Hirooka S."/>
            <person name="Itabashi T."/>
            <person name="Ichinose T.M."/>
            <person name="Onuma R."/>
            <person name="Fujiwara T."/>
            <person name="Yamashita S."/>
            <person name="Jong L.W."/>
            <person name="Tomita R."/>
            <person name="Iwane A.H."/>
            <person name="Miyagishima S.Y."/>
        </authorList>
    </citation>
    <scope>NUCLEOTIDE SEQUENCE</scope>
    <source>
        <strain evidence="3">NBRC 102759</strain>
    </source>
</reference>
<dbReference type="AlphaFoldDB" id="A0A9C7PQ30"/>
<accession>A0A9C7PQ30</accession>
<keyword evidence="2" id="KW-0812">Transmembrane</keyword>
<comment type="caution">
    <text evidence="3">The sequence shown here is derived from an EMBL/GenBank/DDBJ whole genome shotgun (WGS) entry which is preliminary data.</text>
</comment>
<feature type="coiled-coil region" evidence="1">
    <location>
        <begin position="153"/>
        <end position="194"/>
    </location>
</feature>
<keyword evidence="2" id="KW-1133">Transmembrane helix</keyword>
<keyword evidence="4" id="KW-1185">Reference proteome</keyword>
<feature type="transmembrane region" description="Helical" evidence="2">
    <location>
        <begin position="239"/>
        <end position="256"/>
    </location>
</feature>
<evidence type="ECO:0000313" key="3">
    <source>
        <dbReference type="EMBL" id="GJQ08488.1"/>
    </source>
</evidence>